<accession>A0A1B9H4D6</accession>
<dbReference type="InterPro" id="IPR036291">
    <property type="entry name" value="NAD(P)-bd_dom_sf"/>
</dbReference>
<dbReference type="OrthoDB" id="4131217at2759"/>
<dbReference type="PANTHER" id="PTHR43180:SF66">
    <property type="entry name" value="SHORT-CHAIN DEHYDROGENASE_REDUCTASE FAMILY PROTEIN"/>
    <property type="match status" value="1"/>
</dbReference>
<reference evidence="5" key="2">
    <citation type="submission" date="2013-12" db="EMBL/GenBank/DDBJ databases">
        <title>Evolution of pathogenesis and genome organization in the Tremellales.</title>
        <authorList>
            <person name="Cuomo C."/>
            <person name="Litvintseva A."/>
            <person name="Heitman J."/>
            <person name="Chen Y."/>
            <person name="Sun S."/>
            <person name="Springer D."/>
            <person name="Dromer F."/>
            <person name="Young S."/>
            <person name="Zeng Q."/>
            <person name="Chapman S."/>
            <person name="Gujja S."/>
            <person name="Saif S."/>
            <person name="Birren B."/>
        </authorList>
    </citation>
    <scope>NUCLEOTIDE SEQUENCE [LARGE SCALE GENOMIC DNA]</scope>
    <source>
        <strain evidence="5">BCC8398</strain>
    </source>
</reference>
<dbReference type="SUPFAM" id="SSF51735">
    <property type="entry name" value="NAD(P)-binding Rossmann-fold domains"/>
    <property type="match status" value="1"/>
</dbReference>
<evidence type="ECO:0000256" key="3">
    <source>
        <dbReference type="SAM" id="MobiDB-lite"/>
    </source>
</evidence>
<comment type="similarity">
    <text evidence="1">Belongs to the short-chain dehydrogenases/reductases (SDR) family.</text>
</comment>
<keyword evidence="2" id="KW-0560">Oxidoreductase</keyword>
<dbReference type="AlphaFoldDB" id="A0A1B9H4D6"/>
<dbReference type="EMBL" id="KI669492">
    <property type="protein sequence ID" value="OCF38130.1"/>
    <property type="molecule type" value="Genomic_DNA"/>
</dbReference>
<name>A0A1B9H4D6_9TREE</name>
<evidence type="ECO:0000256" key="2">
    <source>
        <dbReference type="ARBA" id="ARBA00023002"/>
    </source>
</evidence>
<proteinExistence type="inferred from homology"/>
<evidence type="ECO:0000313" key="5">
    <source>
        <dbReference type="Proteomes" id="UP000092666"/>
    </source>
</evidence>
<evidence type="ECO:0000313" key="4">
    <source>
        <dbReference type="EMBL" id="OCF38130.1"/>
    </source>
</evidence>
<dbReference type="Proteomes" id="UP000092666">
    <property type="component" value="Unassembled WGS sequence"/>
</dbReference>
<keyword evidence="5" id="KW-1185">Reference proteome</keyword>
<dbReference type="InterPro" id="IPR002347">
    <property type="entry name" value="SDR_fam"/>
</dbReference>
<gene>
    <name evidence="4" type="ORF">I316_00354</name>
</gene>
<dbReference type="GO" id="GO:0016491">
    <property type="term" value="F:oxidoreductase activity"/>
    <property type="evidence" value="ECO:0007669"/>
    <property type="project" value="UniProtKB-KW"/>
</dbReference>
<feature type="compositionally biased region" description="Polar residues" evidence="3">
    <location>
        <begin position="1"/>
        <end position="12"/>
    </location>
</feature>
<sequence>MQQSPRSQQPQDIKQPVIGLAPSAASAPEAQSRIREVRKQVLNDVKRRAEVTKGSGRLEGKVGVITGVGPSVGIGTAAAKLFAREGVKHLYLVDFDDGPLPALLKFLSETYPRTKVTFRKADAASGPAISSLMHQALSEEGHLDFFFANAGISQIKPKGHQQVTEKGGQESIASEALADLKRTVRPVTQIQEEEFNEVMRINALSVFIAIKYVSEAMKKTCPEQGKYVSGGSIILTASSESAKFVQPLLSSSPTLYVFPHFVSKPASQPASRLMILFYQDVFASSPSSHIVQHVHLASALTHKVTHQNANELRQTNLLPFPTPHMHPVAGLKSNAGPIPYSASKAAVVSMAQTSSYDLTGTNIRVNALCPGLIQTDMTRGLFALAEMAGKGDKMGSLNPAQRQGIGMGK</sequence>
<dbReference type="Gene3D" id="3.40.50.720">
    <property type="entry name" value="NAD(P)-binding Rossmann-like Domain"/>
    <property type="match status" value="1"/>
</dbReference>
<feature type="compositionally biased region" description="Low complexity" evidence="3">
    <location>
        <begin position="21"/>
        <end position="30"/>
    </location>
</feature>
<protein>
    <submittedName>
        <fullName evidence="4">2,4-dienoyl-CoA reductase</fullName>
    </submittedName>
</protein>
<reference evidence="4 5" key="1">
    <citation type="submission" date="2013-07" db="EMBL/GenBank/DDBJ databases">
        <title>The Genome Sequence of Cryptococcus heveanensis BCC8398.</title>
        <authorList>
            <consortium name="The Broad Institute Genome Sequencing Platform"/>
            <person name="Cuomo C."/>
            <person name="Litvintseva A."/>
            <person name="Chen Y."/>
            <person name="Heitman J."/>
            <person name="Sun S."/>
            <person name="Springer D."/>
            <person name="Dromer F."/>
            <person name="Young S.K."/>
            <person name="Zeng Q."/>
            <person name="Gargeya S."/>
            <person name="Fitzgerald M."/>
            <person name="Abouelleil A."/>
            <person name="Alvarado L."/>
            <person name="Berlin A.M."/>
            <person name="Chapman S.B."/>
            <person name="Dewar J."/>
            <person name="Goldberg J."/>
            <person name="Griggs A."/>
            <person name="Gujja S."/>
            <person name="Hansen M."/>
            <person name="Howarth C."/>
            <person name="Imamovic A."/>
            <person name="Larimer J."/>
            <person name="McCowan C."/>
            <person name="Murphy C."/>
            <person name="Pearson M."/>
            <person name="Priest M."/>
            <person name="Roberts A."/>
            <person name="Saif S."/>
            <person name="Shea T."/>
            <person name="Sykes S."/>
            <person name="Wortman J."/>
            <person name="Nusbaum C."/>
            <person name="Birren B."/>
        </authorList>
    </citation>
    <scope>NUCLEOTIDE SEQUENCE [LARGE SCALE GENOMIC DNA]</scope>
    <source>
        <strain evidence="4 5">BCC8398</strain>
    </source>
</reference>
<dbReference type="STRING" id="1296120.A0A1B9H4D6"/>
<dbReference type="PANTHER" id="PTHR43180">
    <property type="entry name" value="3-OXOACYL-(ACYL-CARRIER-PROTEIN) REDUCTASE (AFU_ORTHOLOGUE AFUA_6G11210)"/>
    <property type="match status" value="1"/>
</dbReference>
<organism evidence="4 5">
    <name type="scientific">Kwoniella heveanensis BCC8398</name>
    <dbReference type="NCBI Taxonomy" id="1296120"/>
    <lineage>
        <taxon>Eukaryota</taxon>
        <taxon>Fungi</taxon>
        <taxon>Dikarya</taxon>
        <taxon>Basidiomycota</taxon>
        <taxon>Agaricomycotina</taxon>
        <taxon>Tremellomycetes</taxon>
        <taxon>Tremellales</taxon>
        <taxon>Cryptococcaceae</taxon>
        <taxon>Kwoniella</taxon>
    </lineage>
</organism>
<evidence type="ECO:0000256" key="1">
    <source>
        <dbReference type="ARBA" id="ARBA00006484"/>
    </source>
</evidence>
<dbReference type="CDD" id="cd05233">
    <property type="entry name" value="SDR_c"/>
    <property type="match status" value="1"/>
</dbReference>
<feature type="region of interest" description="Disordered" evidence="3">
    <location>
        <begin position="1"/>
        <end position="32"/>
    </location>
</feature>
<dbReference type="Pfam" id="PF00106">
    <property type="entry name" value="adh_short"/>
    <property type="match status" value="2"/>
</dbReference>